<organism evidence="1 2">
    <name type="scientific">Nemania bipapillata</name>
    <dbReference type="NCBI Taxonomy" id="110536"/>
    <lineage>
        <taxon>Eukaryota</taxon>
        <taxon>Fungi</taxon>
        <taxon>Dikarya</taxon>
        <taxon>Ascomycota</taxon>
        <taxon>Pezizomycotina</taxon>
        <taxon>Sordariomycetes</taxon>
        <taxon>Xylariomycetidae</taxon>
        <taxon>Xylariales</taxon>
        <taxon>Xylariaceae</taxon>
        <taxon>Nemania</taxon>
    </lineage>
</organism>
<comment type="caution">
    <text evidence="1">The sequence shown here is derived from an EMBL/GenBank/DDBJ whole genome shotgun (WGS) entry which is preliminary data.</text>
</comment>
<proteinExistence type="predicted"/>
<accession>A0ACC2I799</accession>
<evidence type="ECO:0000313" key="2">
    <source>
        <dbReference type="Proteomes" id="UP001153334"/>
    </source>
</evidence>
<evidence type="ECO:0000313" key="1">
    <source>
        <dbReference type="EMBL" id="KAJ8111059.1"/>
    </source>
</evidence>
<dbReference type="EMBL" id="JAPESX010001841">
    <property type="protein sequence ID" value="KAJ8111059.1"/>
    <property type="molecule type" value="Genomic_DNA"/>
</dbReference>
<sequence length="123" mass="14255">MTPRGRFDRVRNQVLNPGVILTRHNRHLTKYQKLIVSLAFSNRRYLFRIHRSVIYGDPKSLLELPHASATKKEAGYAYLTYQAGEIFDVIGEKGELWLAKNQDDPSNEVGWLWSKHFAKLADD</sequence>
<name>A0ACC2I799_9PEZI</name>
<keyword evidence="2" id="KW-1185">Reference proteome</keyword>
<protein>
    <submittedName>
        <fullName evidence="1">Uncharacterized protein</fullName>
    </submittedName>
</protein>
<gene>
    <name evidence="1" type="ORF">ONZ43_g5716</name>
</gene>
<reference evidence="1" key="1">
    <citation type="submission" date="2022-11" db="EMBL/GenBank/DDBJ databases">
        <title>Genome Sequence of Nemania bipapillata.</title>
        <authorList>
            <person name="Buettner E."/>
        </authorList>
    </citation>
    <scope>NUCLEOTIDE SEQUENCE</scope>
    <source>
        <strain evidence="1">CP14</strain>
    </source>
</reference>
<dbReference type="Proteomes" id="UP001153334">
    <property type="component" value="Unassembled WGS sequence"/>
</dbReference>